<dbReference type="CDD" id="cd17652">
    <property type="entry name" value="A_NRPS_CmdD_like"/>
    <property type="match status" value="1"/>
</dbReference>
<evidence type="ECO:0000259" key="7">
    <source>
        <dbReference type="PROSITE" id="PS50075"/>
    </source>
</evidence>
<dbReference type="CDD" id="cd12117">
    <property type="entry name" value="A_NRPS_Srf_like"/>
    <property type="match status" value="2"/>
</dbReference>
<dbReference type="InterPro" id="IPR020845">
    <property type="entry name" value="AMP-binding_CS"/>
</dbReference>
<dbReference type="PROSITE" id="PS00012">
    <property type="entry name" value="PHOSPHOPANTETHEINE"/>
    <property type="match status" value="3"/>
</dbReference>
<dbReference type="FunFam" id="3.40.50.12780:FF:000012">
    <property type="entry name" value="Non-ribosomal peptide synthetase"/>
    <property type="match status" value="2"/>
</dbReference>
<dbReference type="InterPro" id="IPR042099">
    <property type="entry name" value="ANL_N_sf"/>
</dbReference>
<dbReference type="NCBIfam" id="TIGR01733">
    <property type="entry name" value="AA-adenyl-dom"/>
    <property type="match status" value="3"/>
</dbReference>
<dbReference type="EMBL" id="LT607751">
    <property type="protein sequence ID" value="SCG44408.1"/>
    <property type="molecule type" value="Genomic_DNA"/>
</dbReference>
<evidence type="ECO:0000256" key="4">
    <source>
        <dbReference type="ARBA" id="ARBA00022553"/>
    </source>
</evidence>
<dbReference type="RefSeq" id="WP_088969891.1">
    <property type="nucleotide sequence ID" value="NZ_LT607751.1"/>
</dbReference>
<dbReference type="SMART" id="SM01294">
    <property type="entry name" value="PKS_PP_betabranch"/>
    <property type="match status" value="1"/>
</dbReference>
<dbReference type="InterPro" id="IPR009081">
    <property type="entry name" value="PP-bd_ACP"/>
</dbReference>
<keyword evidence="6" id="KW-0045">Antibiotic biosynthesis</keyword>
<dbReference type="SMART" id="SM00823">
    <property type="entry name" value="PKS_PP"/>
    <property type="match status" value="3"/>
</dbReference>
<evidence type="ECO:0000313" key="9">
    <source>
        <dbReference type="Proteomes" id="UP000198210"/>
    </source>
</evidence>
<dbReference type="GO" id="GO:0017000">
    <property type="term" value="P:antibiotic biosynthetic process"/>
    <property type="evidence" value="ECO:0007669"/>
    <property type="project" value="UniProtKB-KW"/>
</dbReference>
<dbReference type="Pfam" id="PF13193">
    <property type="entry name" value="AMP-binding_C"/>
    <property type="match status" value="3"/>
</dbReference>
<dbReference type="Gene3D" id="1.10.1200.10">
    <property type="entry name" value="ACP-like"/>
    <property type="match status" value="3"/>
</dbReference>
<dbReference type="GO" id="GO:0031177">
    <property type="term" value="F:phosphopantetheine binding"/>
    <property type="evidence" value="ECO:0007669"/>
    <property type="project" value="InterPro"/>
</dbReference>
<dbReference type="FunFam" id="1.10.1200.10:FF:000005">
    <property type="entry name" value="Nonribosomal peptide synthetase 1"/>
    <property type="match status" value="1"/>
</dbReference>
<organism evidence="8 9">
    <name type="scientific">Micromonospora siamensis</name>
    <dbReference type="NCBI Taxonomy" id="299152"/>
    <lineage>
        <taxon>Bacteria</taxon>
        <taxon>Bacillati</taxon>
        <taxon>Actinomycetota</taxon>
        <taxon>Actinomycetes</taxon>
        <taxon>Micromonosporales</taxon>
        <taxon>Micromonosporaceae</taxon>
        <taxon>Micromonospora</taxon>
    </lineage>
</organism>
<dbReference type="InterPro" id="IPR010071">
    <property type="entry name" value="AA_adenyl_dom"/>
</dbReference>
<evidence type="ECO:0000256" key="3">
    <source>
        <dbReference type="ARBA" id="ARBA00022450"/>
    </source>
</evidence>
<dbReference type="Gene3D" id="3.30.559.30">
    <property type="entry name" value="Nonribosomal peptide synthetase, condensation domain"/>
    <property type="match status" value="3"/>
</dbReference>
<feature type="domain" description="Carrier" evidence="7">
    <location>
        <begin position="519"/>
        <end position="594"/>
    </location>
</feature>
<dbReference type="FunFam" id="3.30.300.30:FF:000010">
    <property type="entry name" value="Enterobactin synthetase component F"/>
    <property type="match status" value="2"/>
</dbReference>
<keyword evidence="4" id="KW-0597">Phosphoprotein</keyword>
<dbReference type="InterPro" id="IPR020806">
    <property type="entry name" value="PKS_PP-bd"/>
</dbReference>
<evidence type="ECO:0000256" key="6">
    <source>
        <dbReference type="ARBA" id="ARBA00023194"/>
    </source>
</evidence>
<dbReference type="InterPro" id="IPR045851">
    <property type="entry name" value="AMP-bd_C_sf"/>
</dbReference>
<keyword evidence="5" id="KW-0677">Repeat</keyword>
<evidence type="ECO:0000256" key="5">
    <source>
        <dbReference type="ARBA" id="ARBA00022737"/>
    </source>
</evidence>
<dbReference type="PANTHER" id="PTHR45527:SF1">
    <property type="entry name" value="FATTY ACID SYNTHASE"/>
    <property type="match status" value="1"/>
</dbReference>
<dbReference type="NCBIfam" id="TIGR01720">
    <property type="entry name" value="NRPS-para261"/>
    <property type="match status" value="1"/>
</dbReference>
<feature type="domain" description="Carrier" evidence="7">
    <location>
        <begin position="3095"/>
        <end position="3170"/>
    </location>
</feature>
<dbReference type="GO" id="GO:0003824">
    <property type="term" value="F:catalytic activity"/>
    <property type="evidence" value="ECO:0007669"/>
    <property type="project" value="InterPro"/>
</dbReference>
<dbReference type="InterPro" id="IPR036736">
    <property type="entry name" value="ACP-like_sf"/>
</dbReference>
<evidence type="ECO:0000256" key="2">
    <source>
        <dbReference type="ARBA" id="ARBA00006432"/>
    </source>
</evidence>
<evidence type="ECO:0000313" key="8">
    <source>
        <dbReference type="EMBL" id="SCG44408.1"/>
    </source>
</evidence>
<dbReference type="CDD" id="cd19543">
    <property type="entry name" value="DCL_NRPS"/>
    <property type="match status" value="1"/>
</dbReference>
<keyword evidence="3" id="KW-0596">Phosphopantetheine</keyword>
<dbReference type="Gene3D" id="2.30.38.10">
    <property type="entry name" value="Luciferase, Domain 3"/>
    <property type="match status" value="2"/>
</dbReference>
<dbReference type="InterPro" id="IPR000873">
    <property type="entry name" value="AMP-dep_synth/lig_dom"/>
</dbReference>
<dbReference type="NCBIfam" id="NF003417">
    <property type="entry name" value="PRK04813.1"/>
    <property type="match status" value="3"/>
</dbReference>
<dbReference type="GO" id="GO:0005737">
    <property type="term" value="C:cytoplasm"/>
    <property type="evidence" value="ECO:0007669"/>
    <property type="project" value="TreeGrafter"/>
</dbReference>
<dbReference type="PROSITE" id="PS00455">
    <property type="entry name" value="AMP_BINDING"/>
    <property type="match status" value="3"/>
</dbReference>
<dbReference type="Pfam" id="PF00501">
    <property type="entry name" value="AMP-binding"/>
    <property type="match status" value="3"/>
</dbReference>
<dbReference type="CDD" id="cd19531">
    <property type="entry name" value="LCL_NRPS-like"/>
    <property type="match status" value="1"/>
</dbReference>
<dbReference type="CDD" id="cd19534">
    <property type="entry name" value="E_NRPS"/>
    <property type="match status" value="1"/>
</dbReference>
<dbReference type="GO" id="GO:0043041">
    <property type="term" value="P:amino acid activation for nonribosomal peptide biosynthetic process"/>
    <property type="evidence" value="ECO:0007669"/>
    <property type="project" value="TreeGrafter"/>
</dbReference>
<sequence>MEAEYPVNKAASVPGPGASLADLFEQQVSAQPDAGALRFEDVRLTYAELDRRANQLAHLLVEEGVRPRDIVALALPRSVEAIVAQLAVAKAGATFLPVDPLYPAERITFMLRDARPVRVLTTAAVGVSLPGVTPVTVLDAPRTVDDLGRRPKTALAVRRGAQAPAYVIYTSGSTGVPKGVVVPHTGIPSLVETHRRRLAAGPGSRVLQFASPSFDASVWEVCMALLTGGTLVCAPADRLLPGPALADLIAEHDVTHVTLPPSALAVLPPDALPSVSVLVVAGEACAPDLVRRWAGGRTMVNAYGPTESTVCATMSRPLSPDGDAAPIGLPIVGTRVYVLDPELTPVEDGAIGELYIAGLGLADGYLNRREITDAVFLPDPFGSPGDRMYRSGDLVRRGPDGQLDFVGRADDQVKINGFRVEPGEVEAALTAHPGLAHAAVVVRETAPGKPRLVAYVVPAGEPVTAVRLRDDLRRRLPDYLVPAAFVVVDRLPLTPNGKLDRRALPDVPVRSEGDDRFLAAATPIEKLLVGIYGEVLGLPEVGAEDDFFQLGGDSLLTIQVLARIREDLGVDLSPRAMFDRPTAAAMAELVAAQEPSGQAASPGEDTDAVRPAERTGALPLSYAQQALWFMAEFAPESYEYNLGTGLRLTGELDEAALLRALAGLVERHEALRTTFEMAGDQPVQVVHPPRTPMVTLADLRSEPDPAAELDARATADLTRPFDLAVGPLVRPSLFRTADDEHVLLLTVHHIVLDRWSVGVLIRELIEFYEAELHGSEPALPPVTLQYADFAVWQREHLTDDALADSLSHWRRTLDGVNPLELPIDRPRPRVRTWAGGAERFHLPAQKVARLRELSHRHGSTLFMSLTAVVDVLLARLSGSSDVAFATVVAGRDRAETEHIVGSFVNTVVLRSRVDGSVPFEQLLAGVKETVLEAFVHQQVPFERVVDEVAPVRDPSRYPLAQVLVVLHRALVEEAHVGGELSVTGYDLPRRSSMFDLTVEFVERGDDLTVWLGYNTDLFEADTVRRLAGMLFRLLDAVLEDPTQTVSALPMLSAAEEHRVLTEFNDTDVEYPSDKCVHELFEEQVRLRPDAVAVIAGQDRITYAELDRRANRIAHALRGLGIGPDVPVGLCVRRGWRMVAGMLGILKAGGAYVPLDPAYPADRLTFMLADTAAPVLLTEEELTGLFGDETAPTVVLLDTGWDTLAEHPDTTPENLTTPDDLAYIMYTSGSTGVPKGVAAPHRATVRTFFSSGLMISGPDEVVPQCLSMSWDGLSAELWSVLLHGGTSVLYPNQPTDAEVLAGLVREHCVTTLCMPPSLLNAFVDAFPDELRSVRQVITGGDVASPFHIAKALRHAPHLRLVNCYGPVESTVAATWYEMPAGYDGTSPVPIGRPLGNTVVYVVDEGLNPVPVGVAGELLIGGDGLARGYWGRADLTAERFVRVSFAGGRRVYRTGDVGRWGADGCLEFLGRVDEQVKVRGFRVEPGEVEAVLLAHPSVGEAVVVAVGEGARRRLVGYVVGVGGGGVDVGVVREFVAARLPGFMVPSVVMVVDGLPLLPSGKVDRRGLPVPVEVDAGGVFVAPRSSVERVLAGVWAEVLGVPRVGVEDNFFELGGDSILSIQVVSRARAAGLWLSSRDLFVRQSVAALAAGLESGEIGRPGPVQQQVTGPAPLLPTQSLFLAHHPEEPDHFNQFVVVEVPTGLDTAALRAATDALLDRHDALRMRYLRIDGQWQQHTRASETHDVLTVHDLGDLAPEAAQEAAERLTARAHRSLSLEHGPLVRAELFRYPDRPAELLLVVHHLVVDGVSWRILLDDLSSAYQQAAAGESVFLGAKTTSLQEWGIRLAAHADAGALDDQRAYWAERAGPLSTRIPVDGTGSRRAGAARTVVRRLDQASTQALLTRTPALHRAQITEVLLAALGRVLVPWTGGNQLRIALEGHGREEIFDDVDLSGTVGWFTTIYPFDLLAVPGDSWATTVRRVKERLRAVPDHGLGYGVLHQLDGADPSVADRWEISFNYLGQWQAGGSGEFRLRAATIGLDQSPAHDRMHLLDIVAAVEAGELTVTWVHSPEIHRRETVAALADQFTAALRNLAADARLDEAGALAPADFPYAGLDQAAVDAVVGDGREVEDVYRLTPIQAGMLFHALMAPEAGTYVGRVSFVVQGVRDVDALARAWQVVTDRTPVLRSSVVWQGVPEPVQVVWRRVVLPVRRVDWSGLSVGEQEAEARRLSEEERLAGVDLGRAPLSRLVLAELGDDRVRVFLTSHHLMLDGWSTFQVLSDVFAVYGALVSGARGAAVVAGLPVRRPFVDYVAWLAARDRGTEQRFWREVLAGFEAANVLPVDRVPVGSYQARADASVPVVLPSVVSDAVVGFARRHRLTVNTVVQGAWALLLSRYCGVRDVCFGSTVSGRPPELAGAGDVVGIFINTLPVRVRVDGGEPVVGWLRGLQDAQVAAREFEGSALADIQSWSEVPAGSPMFDSIVVFENYPADSSAATAEGLVIDDIRADEIGSYPLNLIAYAGPELNQVIRYDPRLLDESTVTRLGGHFVALLDGLAAGADRTLADVEMLTAEERHRIIDEFNDTEAAYPAHLCVHEVFAEQARATPDAVAVACAGRELTYAELDRRANQLAHHLRELHVGHGVLVGLCAERGIDLIVGMLGILKAGGAYVPLDPDYPAARLDFMLTDIAAPVIVTLDRYADRLPTSGARIVRLDADSATVAARPVSPPDTDVTPDDLVYVMYTSGSTGTPRGAMVTHRGVVRLVKPGDYCPIGSDDVVAQSASISFDASTFEIWTGLLSGATLAVYPPGVVSMQRLRGFLAEHGITLLTLATGMFHEIVDSNVTALVGLRQIVVGGDVLSPGHCARLAEHDPAVRVINVYGPTECTSITTVHRVGEAPTADDRLPIGAPIANTRVYVLGENHEVLPIGAPGEIYISGDGVGRGYLNRPDLDATRFLPDPFRTGGVLYRSGDRARWRPDGQLEFLGRLDTQVKIRGHRVEPAEVEAVLLRHPDVVDAAVVARARSNGQRWLVGYLVPAEGRQPDLVEAREFLAALLPEHLVPGALHVMDQLPLTPNGKLDRRALPEPDGIVRTEPSVAPRTPTEEALVTIWADALGVSEIGVKDDFFESGGDSIISIRVVARVREAFGIDLSPRELFDRPTIDRLAEHVEDLVLAELERQLSPGGPSSNSVD</sequence>
<dbReference type="Proteomes" id="UP000198210">
    <property type="component" value="Chromosome I"/>
</dbReference>
<dbReference type="InterPro" id="IPR010060">
    <property type="entry name" value="NRPS_synth"/>
</dbReference>
<dbReference type="FunFam" id="1.10.1200.10:FF:000016">
    <property type="entry name" value="Non-ribosomal peptide synthase"/>
    <property type="match status" value="2"/>
</dbReference>
<dbReference type="InterPro" id="IPR025110">
    <property type="entry name" value="AMP-bd_C"/>
</dbReference>
<dbReference type="GO" id="GO:0044550">
    <property type="term" value="P:secondary metabolite biosynthetic process"/>
    <property type="evidence" value="ECO:0007669"/>
    <property type="project" value="UniProtKB-ARBA"/>
</dbReference>
<dbReference type="SUPFAM" id="SSF52777">
    <property type="entry name" value="CoA-dependent acyltransferases"/>
    <property type="match status" value="6"/>
</dbReference>
<dbReference type="PROSITE" id="PS50075">
    <property type="entry name" value="CARRIER"/>
    <property type="match status" value="3"/>
</dbReference>
<dbReference type="Pfam" id="PF00668">
    <property type="entry name" value="Condensation"/>
    <property type="match status" value="3"/>
</dbReference>
<dbReference type="FunFam" id="3.30.559.10:FF:000012">
    <property type="entry name" value="Non-ribosomal peptide synthetase"/>
    <property type="match status" value="1"/>
</dbReference>
<accession>A0A1C5HEF5</accession>
<dbReference type="Gene3D" id="3.40.50.12780">
    <property type="entry name" value="N-terminal domain of ligase-like"/>
    <property type="match status" value="1"/>
</dbReference>
<dbReference type="PANTHER" id="PTHR45527">
    <property type="entry name" value="NONRIBOSOMAL PEPTIDE SYNTHETASE"/>
    <property type="match status" value="1"/>
</dbReference>
<dbReference type="Gene3D" id="3.30.300.30">
    <property type="match status" value="3"/>
</dbReference>
<dbReference type="GO" id="GO:0008610">
    <property type="term" value="P:lipid biosynthetic process"/>
    <property type="evidence" value="ECO:0007669"/>
    <property type="project" value="UniProtKB-ARBA"/>
</dbReference>
<dbReference type="Gene3D" id="3.30.559.10">
    <property type="entry name" value="Chloramphenicol acetyltransferase-like domain"/>
    <property type="match status" value="3"/>
</dbReference>
<dbReference type="InterPro" id="IPR023213">
    <property type="entry name" value="CAT-like_dom_sf"/>
</dbReference>
<feature type="domain" description="Carrier" evidence="7">
    <location>
        <begin position="1579"/>
        <end position="1653"/>
    </location>
</feature>
<keyword evidence="9" id="KW-1185">Reference proteome</keyword>
<dbReference type="Gene3D" id="3.40.50.980">
    <property type="match status" value="4"/>
</dbReference>
<dbReference type="SUPFAM" id="SSF47336">
    <property type="entry name" value="ACP-like"/>
    <property type="match status" value="3"/>
</dbReference>
<name>A0A1C5HEF5_9ACTN</name>
<dbReference type="SUPFAM" id="SSF56801">
    <property type="entry name" value="Acetyl-CoA synthetase-like"/>
    <property type="match status" value="3"/>
</dbReference>
<comment type="similarity">
    <text evidence="2">Belongs to the ATP-dependent AMP-binding enzyme family.</text>
</comment>
<reference evidence="8 9" key="1">
    <citation type="submission" date="2016-06" db="EMBL/GenBank/DDBJ databases">
        <authorList>
            <person name="Kjaerup R.B."/>
            <person name="Dalgaard T.S."/>
            <person name="Juul-Madsen H.R."/>
        </authorList>
    </citation>
    <scope>NUCLEOTIDE SEQUENCE [LARGE SCALE GENOMIC DNA]</scope>
    <source>
        <strain evidence="8 9">DSM 45097</strain>
    </source>
</reference>
<comment type="cofactor">
    <cofactor evidence="1">
        <name>pantetheine 4'-phosphate</name>
        <dbReference type="ChEBI" id="CHEBI:47942"/>
    </cofactor>
</comment>
<proteinExistence type="inferred from homology"/>
<dbReference type="FunFam" id="3.40.50.980:FF:000001">
    <property type="entry name" value="Non-ribosomal peptide synthetase"/>
    <property type="match status" value="3"/>
</dbReference>
<dbReference type="GO" id="GO:0072330">
    <property type="term" value="P:monocarboxylic acid biosynthetic process"/>
    <property type="evidence" value="ECO:0007669"/>
    <property type="project" value="UniProtKB-ARBA"/>
</dbReference>
<evidence type="ECO:0000256" key="1">
    <source>
        <dbReference type="ARBA" id="ARBA00001957"/>
    </source>
</evidence>
<gene>
    <name evidence="8" type="ORF">GA0074704_1584</name>
</gene>
<protein>
    <submittedName>
        <fullName evidence="8">Non-ribosomal peptide synthase domain TIGR01720/amino acid adenylation domain-containing protein</fullName>
    </submittedName>
</protein>
<dbReference type="InterPro" id="IPR006162">
    <property type="entry name" value="Ppantetheine_attach_site"/>
</dbReference>
<dbReference type="Pfam" id="PF00550">
    <property type="entry name" value="PP-binding"/>
    <property type="match status" value="3"/>
</dbReference>
<dbReference type="InterPro" id="IPR001242">
    <property type="entry name" value="Condensation_dom"/>
</dbReference>